<keyword evidence="1" id="KW-0472">Membrane</keyword>
<proteinExistence type="predicted"/>
<feature type="transmembrane region" description="Helical" evidence="1">
    <location>
        <begin position="6"/>
        <end position="25"/>
    </location>
</feature>
<dbReference type="Proteomes" id="UP000590524">
    <property type="component" value="Unassembled WGS sequence"/>
</dbReference>
<accession>A0A7W6LWZ8</accession>
<protein>
    <submittedName>
        <fullName evidence="2">Uncharacterized protein</fullName>
    </submittedName>
</protein>
<name>A0A7W6LWZ8_9SPHN</name>
<sequence>MVNGFTVLWCVAGIIITIMTALGLNRWRPEWTHARRALISITASTTPVIGITAFLLGSLDGPFSLILTLEPDEFLVPFGFQILVSVFSAAPLGWWISRIPRAPHLSETVFE</sequence>
<reference evidence="2 3" key="1">
    <citation type="submission" date="2020-08" db="EMBL/GenBank/DDBJ databases">
        <title>Genomic Encyclopedia of Type Strains, Phase IV (KMG-IV): sequencing the most valuable type-strain genomes for metagenomic binning, comparative biology and taxonomic classification.</title>
        <authorList>
            <person name="Goeker M."/>
        </authorList>
    </citation>
    <scope>NUCLEOTIDE SEQUENCE [LARGE SCALE GENOMIC DNA]</scope>
    <source>
        <strain evidence="2 3">DSM 19371</strain>
    </source>
</reference>
<organism evidence="2 3">
    <name type="scientific">Sphingobium scionense</name>
    <dbReference type="NCBI Taxonomy" id="1404341"/>
    <lineage>
        <taxon>Bacteria</taxon>
        <taxon>Pseudomonadati</taxon>
        <taxon>Pseudomonadota</taxon>
        <taxon>Alphaproteobacteria</taxon>
        <taxon>Sphingomonadales</taxon>
        <taxon>Sphingomonadaceae</taxon>
        <taxon>Sphingobium</taxon>
    </lineage>
</organism>
<feature type="transmembrane region" description="Helical" evidence="1">
    <location>
        <begin position="37"/>
        <end position="58"/>
    </location>
</feature>
<evidence type="ECO:0000313" key="3">
    <source>
        <dbReference type="Proteomes" id="UP000590524"/>
    </source>
</evidence>
<evidence type="ECO:0000313" key="2">
    <source>
        <dbReference type="EMBL" id="MBB4152015.1"/>
    </source>
</evidence>
<keyword evidence="3" id="KW-1185">Reference proteome</keyword>
<keyword evidence="1" id="KW-1133">Transmembrane helix</keyword>
<feature type="transmembrane region" description="Helical" evidence="1">
    <location>
        <begin position="78"/>
        <end position="96"/>
    </location>
</feature>
<dbReference type="EMBL" id="JACIEU010000065">
    <property type="protein sequence ID" value="MBB4152015.1"/>
    <property type="molecule type" value="Genomic_DNA"/>
</dbReference>
<evidence type="ECO:0000256" key="1">
    <source>
        <dbReference type="SAM" id="Phobius"/>
    </source>
</evidence>
<keyword evidence="1" id="KW-0812">Transmembrane</keyword>
<dbReference type="RefSeq" id="WP_223178509.1">
    <property type="nucleotide sequence ID" value="NZ_JACIEU010000065.1"/>
</dbReference>
<dbReference type="AlphaFoldDB" id="A0A7W6LWZ8"/>
<comment type="caution">
    <text evidence="2">The sequence shown here is derived from an EMBL/GenBank/DDBJ whole genome shotgun (WGS) entry which is preliminary data.</text>
</comment>
<gene>
    <name evidence="2" type="ORF">GGQ90_005830</name>
</gene>